<dbReference type="AlphaFoldDB" id="A0A127PFV6"/>
<evidence type="ECO:0000313" key="1">
    <source>
        <dbReference type="EMBL" id="AMO96690.1"/>
    </source>
</evidence>
<organism evidence="1">
    <name type="scientific">Collimonas fungivorans</name>
    <dbReference type="NCBI Taxonomy" id="158899"/>
    <lineage>
        <taxon>Bacteria</taxon>
        <taxon>Pseudomonadati</taxon>
        <taxon>Pseudomonadota</taxon>
        <taxon>Betaproteobacteria</taxon>
        <taxon>Burkholderiales</taxon>
        <taxon>Oxalobacteraceae</taxon>
        <taxon>Collimonas</taxon>
    </lineage>
</organism>
<dbReference type="Proteomes" id="UP000072421">
    <property type="component" value="Chromosome"/>
</dbReference>
<accession>A0A127PFV6</accession>
<protein>
    <submittedName>
        <fullName evidence="1">Uncharacterized protein</fullName>
    </submittedName>
</protein>
<dbReference type="PATRIC" id="fig|158899.10.peg.4046"/>
<reference evidence="1 2" key="1">
    <citation type="submission" date="2015-11" db="EMBL/GenBank/DDBJ databases">
        <title>Exploring the genomic traits of fungus-feeding bacterial genus Collimonas.</title>
        <authorList>
            <person name="Song C."/>
            <person name="Schmidt R."/>
            <person name="de Jager V."/>
            <person name="Krzyzanowska D."/>
            <person name="Jongedijk E."/>
            <person name="Cankar K."/>
            <person name="Beekwilder J."/>
            <person name="van Veen A."/>
            <person name="de Boer W."/>
            <person name="van Veen J.A."/>
            <person name="Garbeva P."/>
        </authorList>
    </citation>
    <scope>NUCLEOTIDE SEQUENCE [LARGE SCALE GENOMIC DNA]</scope>
    <source>
        <strain evidence="1 2">Ter6</strain>
    </source>
</reference>
<sequence>MPDGTTQDITAGVIKHQIENAAVFERLISALEVKNAEG</sequence>
<proteinExistence type="predicted"/>
<evidence type="ECO:0000313" key="2">
    <source>
        <dbReference type="Proteomes" id="UP000072421"/>
    </source>
</evidence>
<dbReference type="EMBL" id="CP013232">
    <property type="protein sequence ID" value="AMO96690.1"/>
    <property type="molecule type" value="Genomic_DNA"/>
</dbReference>
<name>A0A127PFV6_9BURK</name>
<gene>
    <name evidence="1" type="ORF">CFter6_4081</name>
</gene>